<evidence type="ECO:0000256" key="10">
    <source>
        <dbReference type="SAM" id="MobiDB-lite"/>
    </source>
</evidence>
<dbReference type="GO" id="GO:0070897">
    <property type="term" value="P:transcription preinitiation complex assembly"/>
    <property type="evidence" value="ECO:0007669"/>
    <property type="project" value="InterPro"/>
</dbReference>
<feature type="compositionally biased region" description="Acidic residues" evidence="10">
    <location>
        <begin position="743"/>
        <end position="762"/>
    </location>
</feature>
<dbReference type="STRING" id="69332.A0A388JY46"/>
<name>A0A388JY46_CHABU</name>
<dbReference type="PRINTS" id="PR00685">
    <property type="entry name" value="TIFACTORIIB"/>
</dbReference>
<comment type="subcellular location">
    <subcellularLocation>
        <location evidence="1">Nucleus</location>
    </subcellularLocation>
</comment>
<feature type="domain" description="Cyclin-like" evidence="11">
    <location>
        <begin position="90"/>
        <end position="173"/>
    </location>
</feature>
<dbReference type="GO" id="GO:0000995">
    <property type="term" value="F:RNA polymerase III general transcription initiation factor activity"/>
    <property type="evidence" value="ECO:0007669"/>
    <property type="project" value="TreeGrafter"/>
</dbReference>
<dbReference type="InterPro" id="IPR013150">
    <property type="entry name" value="TFIIB_cyclin"/>
</dbReference>
<evidence type="ECO:0000256" key="5">
    <source>
        <dbReference type="ARBA" id="ARBA00022833"/>
    </source>
</evidence>
<keyword evidence="5" id="KW-0862">Zinc</keyword>
<evidence type="ECO:0000256" key="7">
    <source>
        <dbReference type="ARBA" id="ARBA00023159"/>
    </source>
</evidence>
<feature type="compositionally biased region" description="Acidic residues" evidence="10">
    <location>
        <begin position="931"/>
        <end position="940"/>
    </location>
</feature>
<feature type="compositionally biased region" description="Basic and acidic residues" evidence="10">
    <location>
        <begin position="493"/>
        <end position="503"/>
    </location>
</feature>
<dbReference type="GO" id="GO:0097550">
    <property type="term" value="C:transcription preinitiation complex"/>
    <property type="evidence" value="ECO:0007669"/>
    <property type="project" value="TreeGrafter"/>
</dbReference>
<dbReference type="Gene3D" id="1.10.472.10">
    <property type="entry name" value="Cyclin-like"/>
    <property type="match status" value="1"/>
</dbReference>
<dbReference type="CDD" id="cd20554">
    <property type="entry name" value="CYCLIN_TFIIIB90_rpt2"/>
    <property type="match status" value="1"/>
</dbReference>
<feature type="compositionally biased region" description="Basic residues" evidence="10">
    <location>
        <begin position="466"/>
        <end position="475"/>
    </location>
</feature>
<feature type="region of interest" description="Disordered" evidence="10">
    <location>
        <begin position="394"/>
        <end position="762"/>
    </location>
</feature>
<evidence type="ECO:0000259" key="11">
    <source>
        <dbReference type="SMART" id="SM00385"/>
    </source>
</evidence>
<evidence type="ECO:0000256" key="8">
    <source>
        <dbReference type="ARBA" id="ARBA00023163"/>
    </source>
</evidence>
<dbReference type="SUPFAM" id="SSF57783">
    <property type="entry name" value="Zinc beta-ribbon"/>
    <property type="match status" value="1"/>
</dbReference>
<feature type="compositionally biased region" description="Low complexity" evidence="10">
    <location>
        <begin position="591"/>
        <end position="605"/>
    </location>
</feature>
<sequence>MVWCAYCGKDQLAEVDEANGFTCCTGCGRVIDDHHYSSEVTFLKGADGSSHADGTFVSHGSTPRTITGAGRQLFGYQTDSHERTLSRGRNKIYEIAEQLNVRPRDDLVNAGHRLYTIAVQHSFTRGRRVPQVAAACLYIACRQENKPFLLIDFSDMLQINVYVLGAVFLQLAQLLRLDEHPIMQKPTDPSLFIHRFADKLDLGKKMHAVANTALRLVASMKRDWMNTGRKPSGICGAALWIAAHVHGFERSKREVVSVVHVCEVTLMRRLIEFEMTPSGGLTVEEFEDRAKALEQQGTMLPRRPKIQKIASVSSQVGESSGEKASGALKEVDEEERELLCEHKGTGATHFAHGLCRSCYEDFLVVSGGLCGGEDPPAFQRAERKRVNEEECIKDEDVNTDDPEAVHIGEPCKGKPGKKMNRQKITSSNEDSDYEETSARRRNGGRKQGKGTGRSRDMVKERDVRGRGRGRGRGRSKVQGLCSTSGESDENSSLEDRGVEERRTGKGNHRQGKLKGRTRRKRTQELSTTSEEDDEDLARERPCKRGKKETEKRRGRGPGGGEGEGGGGGGGGGSKRRGVSRPASIPEDSDSHNSSSGNCSESSLGPMRPEQSAKAREPVASSSSEAHVQTEVRLQTAAALNSKEMTEDSGAAGDEGLEMVLKELQGAADGFDSEKGGVKEHNDQQVAVPDARARGVENGSCCYPPKAGIPIHRDEPDSTEGNLQSERRGKEKVEGTPVVQDQSAEAEDDDEDDGRFSDIDDEELGLYINTEEEVKLKTMVWTELNKEYLEEQAMKKAALERHEAALKAAVEAAGTDSVAALAAAAAVEVFNRKKDRGRKPKAMDAAKALGKPGETAIEAAQHMLASKRLSSKVNYEALADLFGDSGPDPVPNQSEKPDADGDAEGNTNRANRPRTKKRVTFADEVDARKCVEEEEEEEKGEEEGKAIVAKVVSSEGEEQEVAGDHEGGDDEHGGGDDLDEEEEEDEGPPDVLPKRGFVDADDEHIASGSSQYRLAYDRDGFDDDAGDADFF</sequence>
<dbReference type="InterPro" id="IPR036915">
    <property type="entry name" value="Cyclin-like_sf"/>
</dbReference>
<organism evidence="12 13">
    <name type="scientific">Chara braunii</name>
    <name type="common">Braun's stonewort</name>
    <dbReference type="NCBI Taxonomy" id="69332"/>
    <lineage>
        <taxon>Eukaryota</taxon>
        <taxon>Viridiplantae</taxon>
        <taxon>Streptophyta</taxon>
        <taxon>Charophyceae</taxon>
        <taxon>Charales</taxon>
        <taxon>Characeae</taxon>
        <taxon>Chara</taxon>
    </lineage>
</organism>
<dbReference type="PANTHER" id="PTHR11618">
    <property type="entry name" value="TRANSCRIPTION INITIATION FACTOR IIB-RELATED"/>
    <property type="match status" value="1"/>
</dbReference>
<dbReference type="SUPFAM" id="SSF47954">
    <property type="entry name" value="Cyclin-like"/>
    <property type="match status" value="2"/>
</dbReference>
<dbReference type="GO" id="GO:0000126">
    <property type="term" value="C:transcription factor TFIIIB complex"/>
    <property type="evidence" value="ECO:0007669"/>
    <property type="project" value="TreeGrafter"/>
</dbReference>
<keyword evidence="7" id="KW-0010">Activator</keyword>
<feature type="compositionally biased region" description="Acidic residues" evidence="10">
    <location>
        <begin position="1019"/>
        <end position="1030"/>
    </location>
</feature>
<feature type="domain" description="Cyclin-like" evidence="11">
    <location>
        <begin position="191"/>
        <end position="275"/>
    </location>
</feature>
<evidence type="ECO:0000313" key="13">
    <source>
        <dbReference type="Proteomes" id="UP000265515"/>
    </source>
</evidence>
<evidence type="ECO:0000256" key="4">
    <source>
        <dbReference type="ARBA" id="ARBA00022771"/>
    </source>
</evidence>
<accession>A0A388JY46</accession>
<dbReference type="FunFam" id="1.10.472.10:FF:000066">
    <property type="entry name" value="Transcription factor IIIB subunit"/>
    <property type="match status" value="1"/>
</dbReference>
<feature type="compositionally biased region" description="Basic residues" evidence="10">
    <location>
        <begin position="504"/>
        <end position="521"/>
    </location>
</feature>
<keyword evidence="9" id="KW-0539">Nucleus</keyword>
<dbReference type="Gramene" id="GBG62695">
    <property type="protein sequence ID" value="GBG62695"/>
    <property type="gene ID" value="CBR_g31712"/>
</dbReference>
<evidence type="ECO:0000313" key="12">
    <source>
        <dbReference type="EMBL" id="GBG62695.1"/>
    </source>
</evidence>
<keyword evidence="3" id="KW-0479">Metal-binding</keyword>
<protein>
    <recommendedName>
        <fullName evidence="11">Cyclin-like domain-containing protein</fullName>
    </recommendedName>
</protein>
<feature type="compositionally biased region" description="Basic and acidic residues" evidence="10">
    <location>
        <begin position="537"/>
        <end position="551"/>
    </location>
</feature>
<dbReference type="CDD" id="cd20553">
    <property type="entry name" value="CYCLIN_TFIIIB90_rpt1"/>
    <property type="match status" value="1"/>
</dbReference>
<feature type="compositionally biased region" description="Basic and acidic residues" evidence="10">
    <location>
        <begin position="671"/>
        <end position="682"/>
    </location>
</feature>
<evidence type="ECO:0000256" key="2">
    <source>
        <dbReference type="ARBA" id="ARBA00010857"/>
    </source>
</evidence>
<dbReference type="FunFam" id="1.10.472.10:FF:000007">
    <property type="entry name" value="Transcription factor IIIB 90 kDa subunit"/>
    <property type="match status" value="1"/>
</dbReference>
<dbReference type="Proteomes" id="UP000265515">
    <property type="component" value="Unassembled WGS sequence"/>
</dbReference>
<dbReference type="OMA" id="AHASTHM"/>
<feature type="compositionally biased region" description="Gly residues" evidence="10">
    <location>
        <begin position="556"/>
        <end position="572"/>
    </location>
</feature>
<feature type="compositionally biased region" description="Basic residues" evidence="10">
    <location>
        <begin position="439"/>
        <end position="448"/>
    </location>
</feature>
<comment type="caution">
    <text evidence="12">The sequence shown here is derived from an EMBL/GenBank/DDBJ whole genome shotgun (WGS) entry which is preliminary data.</text>
</comment>
<feature type="compositionally biased region" description="Basic and acidic residues" evidence="10">
    <location>
        <begin position="453"/>
        <end position="465"/>
    </location>
</feature>
<dbReference type="PANTHER" id="PTHR11618:SF4">
    <property type="entry name" value="TRANSCRIPTION FACTOR IIIB 90 KDA SUBUNIT"/>
    <property type="match status" value="1"/>
</dbReference>
<dbReference type="AlphaFoldDB" id="A0A388JY46"/>
<feature type="compositionally biased region" description="Acidic residues" evidence="10">
    <location>
        <begin position="975"/>
        <end position="987"/>
    </location>
</feature>
<comment type="similarity">
    <text evidence="2">Belongs to the TFIIB family.</text>
</comment>
<feature type="compositionally biased region" description="Basic and acidic residues" evidence="10">
    <location>
        <begin position="403"/>
        <end position="412"/>
    </location>
</feature>
<dbReference type="Gene3D" id="1.20.5.650">
    <property type="entry name" value="Single helix bin"/>
    <property type="match status" value="1"/>
</dbReference>
<dbReference type="OrthoDB" id="511529at2759"/>
<dbReference type="Pfam" id="PF00382">
    <property type="entry name" value="TFIIB"/>
    <property type="match status" value="2"/>
</dbReference>
<dbReference type="EMBL" id="BFEA01000031">
    <property type="protein sequence ID" value="GBG62695.1"/>
    <property type="molecule type" value="Genomic_DNA"/>
</dbReference>
<keyword evidence="13" id="KW-1185">Reference proteome</keyword>
<dbReference type="GO" id="GO:0001006">
    <property type="term" value="F:RNA polymerase III type 3 promoter sequence-specific DNA binding"/>
    <property type="evidence" value="ECO:0007669"/>
    <property type="project" value="TreeGrafter"/>
</dbReference>
<dbReference type="Pfam" id="PF07741">
    <property type="entry name" value="BRF1"/>
    <property type="match status" value="1"/>
</dbReference>
<feature type="compositionally biased region" description="Basic and acidic residues" evidence="10">
    <location>
        <begin position="724"/>
        <end position="733"/>
    </location>
</feature>
<dbReference type="GO" id="GO:0005634">
    <property type="term" value="C:nucleus"/>
    <property type="evidence" value="ECO:0007669"/>
    <property type="project" value="UniProtKB-SubCell"/>
</dbReference>
<reference evidence="12 13" key="1">
    <citation type="journal article" date="2018" name="Cell">
        <title>The Chara Genome: Secondary Complexity and Implications for Plant Terrestrialization.</title>
        <authorList>
            <person name="Nishiyama T."/>
            <person name="Sakayama H."/>
            <person name="Vries J.D."/>
            <person name="Buschmann H."/>
            <person name="Saint-Marcoux D."/>
            <person name="Ullrich K.K."/>
            <person name="Haas F.B."/>
            <person name="Vanderstraeten L."/>
            <person name="Becker D."/>
            <person name="Lang D."/>
            <person name="Vosolsobe S."/>
            <person name="Rombauts S."/>
            <person name="Wilhelmsson P.K.I."/>
            <person name="Janitza P."/>
            <person name="Kern R."/>
            <person name="Heyl A."/>
            <person name="Rumpler F."/>
            <person name="Villalobos L.I.A.C."/>
            <person name="Clay J.M."/>
            <person name="Skokan R."/>
            <person name="Toyoda A."/>
            <person name="Suzuki Y."/>
            <person name="Kagoshima H."/>
            <person name="Schijlen E."/>
            <person name="Tajeshwar N."/>
            <person name="Catarino B."/>
            <person name="Hetherington A.J."/>
            <person name="Saltykova A."/>
            <person name="Bonnot C."/>
            <person name="Breuninger H."/>
            <person name="Symeonidi A."/>
            <person name="Radhakrishnan G.V."/>
            <person name="Van Nieuwerburgh F."/>
            <person name="Deforce D."/>
            <person name="Chang C."/>
            <person name="Karol K.G."/>
            <person name="Hedrich R."/>
            <person name="Ulvskov P."/>
            <person name="Glockner G."/>
            <person name="Delwiche C.F."/>
            <person name="Petrasek J."/>
            <person name="Van de Peer Y."/>
            <person name="Friml J."/>
            <person name="Beilby M."/>
            <person name="Dolan L."/>
            <person name="Kohara Y."/>
            <person name="Sugano S."/>
            <person name="Fujiyama A."/>
            <person name="Delaux P.-M."/>
            <person name="Quint M."/>
            <person name="TheiBen G."/>
            <person name="Hagemann M."/>
            <person name="Harholt J."/>
            <person name="Dunand C."/>
            <person name="Zachgo S."/>
            <person name="Langdale J."/>
            <person name="Maumus F."/>
            <person name="Straeten D.V.D."/>
            <person name="Gould S.B."/>
            <person name="Rensing S.A."/>
        </authorList>
    </citation>
    <scope>NUCLEOTIDE SEQUENCE [LARGE SCALE GENOMIC DNA]</scope>
    <source>
        <strain evidence="12 13">S276</strain>
    </source>
</reference>
<dbReference type="SMART" id="SM00385">
    <property type="entry name" value="CYCLIN"/>
    <property type="match status" value="2"/>
</dbReference>
<feature type="compositionally biased region" description="Basic and acidic residues" evidence="10">
    <location>
        <begin position="961"/>
        <end position="974"/>
    </location>
</feature>
<keyword evidence="8" id="KW-0804">Transcription</keyword>
<keyword evidence="6" id="KW-0805">Transcription regulation</keyword>
<gene>
    <name evidence="12" type="ORF">CBR_g31712</name>
</gene>
<dbReference type="InterPro" id="IPR011665">
    <property type="entry name" value="BRF1_TBP-bd_dom"/>
</dbReference>
<dbReference type="Gene3D" id="1.10.472.170">
    <property type="match status" value="1"/>
</dbReference>
<evidence type="ECO:0000256" key="1">
    <source>
        <dbReference type="ARBA" id="ARBA00004123"/>
    </source>
</evidence>
<dbReference type="InterPro" id="IPR000812">
    <property type="entry name" value="TFIIB"/>
</dbReference>
<dbReference type="InterPro" id="IPR013763">
    <property type="entry name" value="Cyclin-like_dom"/>
</dbReference>
<dbReference type="GO" id="GO:0017025">
    <property type="term" value="F:TBP-class protein binding"/>
    <property type="evidence" value="ECO:0007669"/>
    <property type="project" value="InterPro"/>
</dbReference>
<evidence type="ECO:0000256" key="9">
    <source>
        <dbReference type="ARBA" id="ARBA00023242"/>
    </source>
</evidence>
<evidence type="ECO:0000256" key="3">
    <source>
        <dbReference type="ARBA" id="ARBA00022723"/>
    </source>
</evidence>
<keyword evidence="4" id="KW-0863">Zinc-finger</keyword>
<feature type="region of interest" description="Disordered" evidence="10">
    <location>
        <begin position="879"/>
        <end position="1030"/>
    </location>
</feature>
<proteinExistence type="inferred from homology"/>
<dbReference type="GO" id="GO:0008270">
    <property type="term" value="F:zinc ion binding"/>
    <property type="evidence" value="ECO:0007669"/>
    <property type="project" value="UniProtKB-KW"/>
</dbReference>
<evidence type="ECO:0000256" key="6">
    <source>
        <dbReference type="ARBA" id="ARBA00023015"/>
    </source>
</evidence>